<gene>
    <name evidence="1" type="ORF">JJJ17_02095</name>
</gene>
<protein>
    <submittedName>
        <fullName evidence="1">Uncharacterized protein</fullName>
    </submittedName>
</protein>
<organism evidence="1 2">
    <name type="scientific">Paracoccus caeni</name>
    <dbReference type="NCBI Taxonomy" id="657651"/>
    <lineage>
        <taxon>Bacteria</taxon>
        <taxon>Pseudomonadati</taxon>
        <taxon>Pseudomonadota</taxon>
        <taxon>Alphaproteobacteria</taxon>
        <taxon>Rhodobacterales</taxon>
        <taxon>Paracoccaceae</taxon>
        <taxon>Paracoccus</taxon>
    </lineage>
</organism>
<accession>A0A934VYF9</accession>
<dbReference type="EMBL" id="JAEPRQ010000001">
    <property type="protein sequence ID" value="MBK4214710.1"/>
    <property type="molecule type" value="Genomic_DNA"/>
</dbReference>
<keyword evidence="2" id="KW-1185">Reference proteome</keyword>
<proteinExistence type="predicted"/>
<dbReference type="AlphaFoldDB" id="A0A934VYF9"/>
<evidence type="ECO:0000313" key="2">
    <source>
        <dbReference type="Proteomes" id="UP000640485"/>
    </source>
</evidence>
<comment type="caution">
    <text evidence="1">The sequence shown here is derived from an EMBL/GenBank/DDBJ whole genome shotgun (WGS) entry which is preliminary data.</text>
</comment>
<evidence type="ECO:0000313" key="1">
    <source>
        <dbReference type="EMBL" id="MBK4214710.1"/>
    </source>
</evidence>
<sequence>MLNALIQLKYKKNSRLDPCLLFDHLLETKTRISDVMNAVRELRDSNDACVLNLSLQEFLPQLLTILSRLEHEQHAQLSKQDVKQAVSMGKKIGRPIAMTQERAAWAQRLLRDGYTGVKIYPMVAQLEGPSLSRSAYYLWQKALLS</sequence>
<reference evidence="1" key="1">
    <citation type="submission" date="2021-01" db="EMBL/GenBank/DDBJ databases">
        <title>Paracoccus amoyensis sp. nov., isolated from the surface seawater along the coast of Xiamen Island, China.</title>
        <authorList>
            <person name="Lyu L."/>
        </authorList>
    </citation>
    <scope>NUCLEOTIDE SEQUENCE</scope>
    <source>
        <strain evidence="1">MJ17</strain>
    </source>
</reference>
<dbReference type="Proteomes" id="UP000640485">
    <property type="component" value="Unassembled WGS sequence"/>
</dbReference>
<name>A0A934VYF9_9RHOB</name>